<name>A0A8E2J8E5_9PEZI</name>
<reference evidence="2 3" key="1">
    <citation type="journal article" date="2016" name="Nat. Commun.">
        <title>Ectomycorrhizal ecology is imprinted in the genome of the dominant symbiotic fungus Cenococcum geophilum.</title>
        <authorList>
            <consortium name="DOE Joint Genome Institute"/>
            <person name="Peter M."/>
            <person name="Kohler A."/>
            <person name="Ohm R.A."/>
            <person name="Kuo A."/>
            <person name="Krutzmann J."/>
            <person name="Morin E."/>
            <person name="Arend M."/>
            <person name="Barry K.W."/>
            <person name="Binder M."/>
            <person name="Choi C."/>
            <person name="Clum A."/>
            <person name="Copeland A."/>
            <person name="Grisel N."/>
            <person name="Haridas S."/>
            <person name="Kipfer T."/>
            <person name="LaButti K."/>
            <person name="Lindquist E."/>
            <person name="Lipzen A."/>
            <person name="Maire R."/>
            <person name="Meier B."/>
            <person name="Mihaltcheva S."/>
            <person name="Molinier V."/>
            <person name="Murat C."/>
            <person name="Poggeler S."/>
            <person name="Quandt C.A."/>
            <person name="Sperisen C."/>
            <person name="Tritt A."/>
            <person name="Tisserant E."/>
            <person name="Crous P.W."/>
            <person name="Henrissat B."/>
            <person name="Nehls U."/>
            <person name="Egli S."/>
            <person name="Spatafora J.W."/>
            <person name="Grigoriev I.V."/>
            <person name="Martin F.M."/>
        </authorList>
    </citation>
    <scope>NUCLEOTIDE SEQUENCE [LARGE SCALE GENOMIC DNA]</scope>
    <source>
        <strain evidence="2 3">CBS 459.81</strain>
    </source>
</reference>
<dbReference type="Proteomes" id="UP000250266">
    <property type="component" value="Unassembled WGS sequence"/>
</dbReference>
<keyword evidence="3" id="KW-1185">Reference proteome</keyword>
<sequence length="129" mass="14224">MPEDKDGDCSVSQDMDSAVGSNLEDHRRHEDEDFRQPAGNTPDENRLRSPTPFPSVDLDSFQWPPMSEDSFPPYDLDSFQLPPTPPLAKISALDLPPLDAAGPCSFQVWLSESPSPKLPAERTRRSSGG</sequence>
<accession>A0A8E2J8E5</accession>
<feature type="region of interest" description="Disordered" evidence="1">
    <location>
        <begin position="1"/>
        <end position="79"/>
    </location>
</feature>
<proteinExistence type="predicted"/>
<feature type="compositionally biased region" description="Basic and acidic residues" evidence="1">
    <location>
        <begin position="119"/>
        <end position="129"/>
    </location>
</feature>
<evidence type="ECO:0000256" key="1">
    <source>
        <dbReference type="SAM" id="MobiDB-lite"/>
    </source>
</evidence>
<feature type="compositionally biased region" description="Basic and acidic residues" evidence="1">
    <location>
        <begin position="23"/>
        <end position="35"/>
    </location>
</feature>
<feature type="region of interest" description="Disordered" evidence="1">
    <location>
        <begin position="110"/>
        <end position="129"/>
    </location>
</feature>
<gene>
    <name evidence="2" type="ORF">K432DRAFT_430930</name>
</gene>
<evidence type="ECO:0000313" key="3">
    <source>
        <dbReference type="Proteomes" id="UP000250266"/>
    </source>
</evidence>
<dbReference type="EMBL" id="KV748132">
    <property type="protein sequence ID" value="OCK72634.1"/>
    <property type="molecule type" value="Genomic_DNA"/>
</dbReference>
<dbReference type="AlphaFoldDB" id="A0A8E2J8E5"/>
<evidence type="ECO:0000313" key="2">
    <source>
        <dbReference type="EMBL" id="OCK72634.1"/>
    </source>
</evidence>
<protein>
    <submittedName>
        <fullName evidence="2">Uncharacterized protein</fullName>
    </submittedName>
</protein>
<organism evidence="2 3">
    <name type="scientific">Lepidopterella palustris CBS 459.81</name>
    <dbReference type="NCBI Taxonomy" id="1314670"/>
    <lineage>
        <taxon>Eukaryota</taxon>
        <taxon>Fungi</taxon>
        <taxon>Dikarya</taxon>
        <taxon>Ascomycota</taxon>
        <taxon>Pezizomycotina</taxon>
        <taxon>Dothideomycetes</taxon>
        <taxon>Pleosporomycetidae</taxon>
        <taxon>Mytilinidiales</taxon>
        <taxon>Argynnaceae</taxon>
        <taxon>Lepidopterella</taxon>
    </lineage>
</organism>